<feature type="transmembrane region" description="Helical" evidence="9">
    <location>
        <begin position="15"/>
        <end position="33"/>
    </location>
</feature>
<comment type="caution">
    <text evidence="10">The sequence shown here is derived from an EMBL/GenBank/DDBJ whole genome shotgun (WGS) entry which is preliminary data.</text>
</comment>
<comment type="subcellular location">
    <subcellularLocation>
        <location evidence="9">Cell inner membrane</location>
        <topology evidence="9">Multi-pass membrane protein</topology>
    </subcellularLocation>
    <subcellularLocation>
        <location evidence="1">Cell membrane</location>
        <topology evidence="1">Multi-pass membrane protein</topology>
    </subcellularLocation>
</comment>
<dbReference type="RefSeq" id="WP_152158133.1">
    <property type="nucleotide sequence ID" value="NZ_WEHX01000024.1"/>
</dbReference>
<dbReference type="PANTHER" id="PTHR30330">
    <property type="entry name" value="AGSS FAMILY TRANSPORTER, SODIUM-ALANINE"/>
    <property type="match status" value="1"/>
</dbReference>
<dbReference type="GO" id="GO:0005283">
    <property type="term" value="F:amino acid:sodium symporter activity"/>
    <property type="evidence" value="ECO:0007669"/>
    <property type="project" value="InterPro"/>
</dbReference>
<evidence type="ECO:0000256" key="3">
    <source>
        <dbReference type="ARBA" id="ARBA00022448"/>
    </source>
</evidence>
<keyword evidence="4" id="KW-1003">Cell membrane</keyword>
<feature type="transmembrane region" description="Helical" evidence="9">
    <location>
        <begin position="183"/>
        <end position="202"/>
    </location>
</feature>
<proteinExistence type="inferred from homology"/>
<feature type="transmembrane region" description="Helical" evidence="9">
    <location>
        <begin position="209"/>
        <end position="235"/>
    </location>
</feature>
<evidence type="ECO:0000256" key="9">
    <source>
        <dbReference type="RuleBase" id="RU363064"/>
    </source>
</evidence>
<keyword evidence="7 9" id="KW-1133">Transmembrane helix</keyword>
<dbReference type="InterPro" id="IPR001463">
    <property type="entry name" value="Na/Ala_symport"/>
</dbReference>
<dbReference type="Proteomes" id="UP000430564">
    <property type="component" value="Unassembled WGS sequence"/>
</dbReference>
<keyword evidence="9" id="KW-0997">Cell inner membrane</keyword>
<feature type="transmembrane region" description="Helical" evidence="9">
    <location>
        <begin position="411"/>
        <end position="432"/>
    </location>
</feature>
<gene>
    <name evidence="10" type="ORF">GBM95_05265</name>
</gene>
<dbReference type="PRINTS" id="PR00175">
    <property type="entry name" value="NAALASMPORT"/>
</dbReference>
<feature type="transmembrane region" description="Helical" evidence="9">
    <location>
        <begin position="141"/>
        <end position="163"/>
    </location>
</feature>
<protein>
    <submittedName>
        <fullName evidence="10">Alanine:cation symporter family protein</fullName>
    </submittedName>
</protein>
<dbReference type="FunFam" id="1.20.1740.10:FF:000004">
    <property type="entry name" value="Sodium:alanine symporter family protein"/>
    <property type="match status" value="1"/>
</dbReference>
<accession>A0A6I1EQW2</accession>
<keyword evidence="3 9" id="KW-0813">Transport</keyword>
<dbReference type="GO" id="GO:0005886">
    <property type="term" value="C:plasma membrane"/>
    <property type="evidence" value="ECO:0007669"/>
    <property type="project" value="UniProtKB-SubCell"/>
</dbReference>
<dbReference type="EMBL" id="WEHX01000024">
    <property type="protein sequence ID" value="KAB7660984.1"/>
    <property type="molecule type" value="Genomic_DNA"/>
</dbReference>
<keyword evidence="5 9" id="KW-0812">Transmembrane</keyword>
<evidence type="ECO:0000256" key="5">
    <source>
        <dbReference type="ARBA" id="ARBA00022692"/>
    </source>
</evidence>
<dbReference type="OrthoDB" id="9806926at2"/>
<dbReference type="PANTHER" id="PTHR30330:SF1">
    <property type="entry name" value="AMINO-ACID CARRIER PROTEIN ALST"/>
    <property type="match status" value="1"/>
</dbReference>
<feature type="transmembrane region" description="Helical" evidence="9">
    <location>
        <begin position="241"/>
        <end position="262"/>
    </location>
</feature>
<keyword evidence="8 9" id="KW-0472">Membrane</keyword>
<evidence type="ECO:0000313" key="11">
    <source>
        <dbReference type="Proteomes" id="UP000430564"/>
    </source>
</evidence>
<comment type="similarity">
    <text evidence="2 9">Belongs to the alanine or glycine:cation symporter (AGCS) (TC 2.A.25) family.</text>
</comment>
<feature type="transmembrane region" description="Helical" evidence="9">
    <location>
        <begin position="381"/>
        <end position="399"/>
    </location>
</feature>
<feature type="transmembrane region" description="Helical" evidence="9">
    <location>
        <begin position="348"/>
        <end position="369"/>
    </location>
</feature>
<dbReference type="AlphaFoldDB" id="A0A6I1EQW2"/>
<dbReference type="Pfam" id="PF01235">
    <property type="entry name" value="Na_Ala_symp"/>
    <property type="match status" value="1"/>
</dbReference>
<evidence type="ECO:0000256" key="1">
    <source>
        <dbReference type="ARBA" id="ARBA00004651"/>
    </source>
</evidence>
<evidence type="ECO:0000313" key="10">
    <source>
        <dbReference type="EMBL" id="KAB7660984.1"/>
    </source>
</evidence>
<dbReference type="NCBIfam" id="TIGR00835">
    <property type="entry name" value="agcS"/>
    <property type="match status" value="1"/>
</dbReference>
<dbReference type="PROSITE" id="PS00873">
    <property type="entry name" value="NA_ALANINE_SYMP"/>
    <property type="match status" value="1"/>
</dbReference>
<evidence type="ECO:0000256" key="6">
    <source>
        <dbReference type="ARBA" id="ARBA00022847"/>
    </source>
</evidence>
<sequence length="471" mass="50037">MDFLSSIVGSINDVLWSYVLIILLVGCGLWFSARTGFVQIRHMGEMFRLLGDGSAHKAREGHISTFQAFCVSTASRVGVGNIAGIAIAVVVGGPGAVFWMWVIAILGAATGFVESTLAQIYKAPRKGGGYVGGPAYYIGNVLGSPFFAWLFAVLLAVTYGLIFNSVQSNTIALSLKTSLSADPWYTGLVIAVLTGLVIFGGLTRIAKVVGMLVPVMAGAYLLVALIVTVMNITLVPDVLKLIVSSAFSFDSAMGAGFGLAVMTGVKRGLFSNEAGMGSVPNAAATADASHPVKQGLVQALGVFVDTLMVCTASAMIVLLSPDWQGSGLTGIELAQHALTGQLGGWTNIFMTVMILFFAFSSIIGNYFYGEVNMDFISRFKGAVWIYRALVVCMVFFGAVASLDLVWSLADLFMALMAMLNLGAILLLGRYAFIAQKDYFRQKAEGIAEPEFDPAILPSQKGILAWPRKGED</sequence>
<evidence type="ECO:0000256" key="7">
    <source>
        <dbReference type="ARBA" id="ARBA00022989"/>
    </source>
</evidence>
<dbReference type="Gene3D" id="1.20.1740.10">
    <property type="entry name" value="Amino acid/polyamine transporter I"/>
    <property type="match status" value="1"/>
</dbReference>
<name>A0A6I1EQW2_9BURK</name>
<feature type="transmembrane region" description="Helical" evidence="9">
    <location>
        <begin position="66"/>
        <end position="92"/>
    </location>
</feature>
<feature type="transmembrane region" description="Helical" evidence="9">
    <location>
        <begin position="98"/>
        <end position="121"/>
    </location>
</feature>
<keyword evidence="6 9" id="KW-0769">Symport</keyword>
<evidence type="ECO:0000256" key="4">
    <source>
        <dbReference type="ARBA" id="ARBA00022475"/>
    </source>
</evidence>
<evidence type="ECO:0000256" key="2">
    <source>
        <dbReference type="ARBA" id="ARBA00009261"/>
    </source>
</evidence>
<feature type="transmembrane region" description="Helical" evidence="9">
    <location>
        <begin position="299"/>
        <end position="319"/>
    </location>
</feature>
<organism evidence="10 11">
    <name type="scientific">Sutterella seckii</name>
    <dbReference type="NCBI Taxonomy" id="1944635"/>
    <lineage>
        <taxon>Bacteria</taxon>
        <taxon>Pseudomonadati</taxon>
        <taxon>Pseudomonadota</taxon>
        <taxon>Betaproteobacteria</taxon>
        <taxon>Burkholderiales</taxon>
        <taxon>Sutterellaceae</taxon>
        <taxon>Sutterella</taxon>
    </lineage>
</organism>
<evidence type="ECO:0000256" key="8">
    <source>
        <dbReference type="ARBA" id="ARBA00023136"/>
    </source>
</evidence>
<reference evidence="10 11" key="1">
    <citation type="submission" date="2019-10" db="EMBL/GenBank/DDBJ databases">
        <title>Genome diversity of Sutterella seckii.</title>
        <authorList>
            <person name="Chaplin A.V."/>
            <person name="Sokolova S.R."/>
            <person name="Mosin K.A."/>
            <person name="Ivanova E.L."/>
            <person name="Kochetkova T.O."/>
            <person name="Goltsov A.Y."/>
            <person name="Trofimov D.Y."/>
            <person name="Efimov B.A."/>
        </authorList>
    </citation>
    <scope>NUCLEOTIDE SEQUENCE [LARGE SCALE GENOMIC DNA]</scope>
    <source>
        <strain evidence="10 11">ASD393</strain>
    </source>
</reference>